<feature type="domain" description="C2H2-type" evidence="3">
    <location>
        <begin position="410"/>
        <end position="437"/>
    </location>
</feature>
<dbReference type="PROSITE" id="PS50157">
    <property type="entry name" value="ZINC_FINGER_C2H2_2"/>
    <property type="match status" value="1"/>
</dbReference>
<evidence type="ECO:0000256" key="2">
    <source>
        <dbReference type="SAM" id="MobiDB-lite"/>
    </source>
</evidence>
<dbReference type="Pfam" id="PF13909">
    <property type="entry name" value="zf-H2C2_5"/>
    <property type="match status" value="1"/>
</dbReference>
<keyword evidence="1" id="KW-0863">Zinc-finger</keyword>
<dbReference type="InterPro" id="IPR013087">
    <property type="entry name" value="Znf_C2H2_type"/>
</dbReference>
<sequence>MNTIPVYFNNINTNEAIENEHFIRAFHCFFELFSKPNFNNENKLLHNTKYLSTLESEPPFLQSSILNNITKVYDNTDITATTTTTTTTNNNNNNNNNNTINNNDDTNNNERNNLNTNNYINHESCSAYNTYQSLFLSGLQKTFRNHFIIPQYASYMKWEKFNDVLKMEENTNEIPLDLSVSSNPYKSLTQSINTTIHTTPHDIGSNIKLREDNNNKQLIFCQLNCEYSQRKEHTNDDSSLNHLHLSYDLSMKRKRSHKRFMNRKNTLVTANDDHISNSNNYWKRKQYTDVDMSKNIAHFIKLNRRSNKLEQSPTVKSSSLSSSITTSLPTVNHFECSPPGKQPVTRCNHCHVLFPSLYELNNHFIKEHNVILQAEMEHTKSWKSHTIDDSCLQNMRILLNRSTNMNMSGYPCPNCDYVAKWPTELQKHIMVHSKQRPHRCIICGLSYKWKWDLGRHFDKSHNRTMNPYKKNVFNHIQNHNNRLKSVNKTNMKTKKLLPAHKKVDEVSKCNYQLTHSMGNPKLLSTSTYIISNQQIEICKTLTHDKTIKPIDLTSYTQMDIV</sequence>
<protein>
    <recommendedName>
        <fullName evidence="3">C2H2-type domain-containing protein</fullName>
    </recommendedName>
</protein>
<keyword evidence="1" id="KW-0479">Metal-binding</keyword>
<dbReference type="PROSITE" id="PS00028">
    <property type="entry name" value="ZINC_FINGER_C2H2_1"/>
    <property type="match status" value="1"/>
</dbReference>
<feature type="region of interest" description="Disordered" evidence="2">
    <location>
        <begin position="84"/>
        <end position="107"/>
    </location>
</feature>
<dbReference type="GO" id="GO:0008270">
    <property type="term" value="F:zinc ion binding"/>
    <property type="evidence" value="ECO:0007669"/>
    <property type="project" value="UniProtKB-KW"/>
</dbReference>
<dbReference type="STRING" id="6184.A0A430Q9X9"/>
<proteinExistence type="predicted"/>
<dbReference type="SMART" id="SM00355">
    <property type="entry name" value="ZnF_C2H2"/>
    <property type="match status" value="3"/>
</dbReference>
<dbReference type="AlphaFoldDB" id="A0A430Q9X9"/>
<keyword evidence="5" id="KW-1185">Reference proteome</keyword>
<evidence type="ECO:0000313" key="4">
    <source>
        <dbReference type="EMBL" id="RTG84510.1"/>
    </source>
</evidence>
<keyword evidence="1" id="KW-0862">Zinc</keyword>
<organism evidence="4 5">
    <name type="scientific">Schistosoma bovis</name>
    <name type="common">Blood fluke</name>
    <dbReference type="NCBI Taxonomy" id="6184"/>
    <lineage>
        <taxon>Eukaryota</taxon>
        <taxon>Metazoa</taxon>
        <taxon>Spiralia</taxon>
        <taxon>Lophotrochozoa</taxon>
        <taxon>Platyhelminthes</taxon>
        <taxon>Trematoda</taxon>
        <taxon>Digenea</taxon>
        <taxon>Strigeidida</taxon>
        <taxon>Schistosomatoidea</taxon>
        <taxon>Schistosomatidae</taxon>
        <taxon>Schistosoma</taxon>
    </lineage>
</organism>
<comment type="caution">
    <text evidence="4">The sequence shown here is derived from an EMBL/GenBank/DDBJ whole genome shotgun (WGS) entry which is preliminary data.</text>
</comment>
<name>A0A430Q9X9_SCHBO</name>
<evidence type="ECO:0000313" key="5">
    <source>
        <dbReference type="Proteomes" id="UP000290809"/>
    </source>
</evidence>
<reference evidence="4 5" key="1">
    <citation type="journal article" date="2019" name="PLoS Pathog.">
        <title>Genome sequence of the bovine parasite Schistosoma bovis Tanzania.</title>
        <authorList>
            <person name="Oey H."/>
            <person name="Zakrzewski M."/>
            <person name="Gobert G."/>
            <person name="Gravermann K."/>
            <person name="Stoye J."/>
            <person name="Jones M."/>
            <person name="Mcmanus D."/>
            <person name="Krause L."/>
        </authorList>
    </citation>
    <scope>NUCLEOTIDE SEQUENCE [LARGE SCALE GENOMIC DNA]</scope>
    <source>
        <strain evidence="4 5">TAN1997</strain>
    </source>
</reference>
<evidence type="ECO:0000259" key="3">
    <source>
        <dbReference type="PROSITE" id="PS50157"/>
    </source>
</evidence>
<dbReference type="InterPro" id="IPR036236">
    <property type="entry name" value="Znf_C2H2_sf"/>
</dbReference>
<dbReference type="Proteomes" id="UP000290809">
    <property type="component" value="Unassembled WGS sequence"/>
</dbReference>
<evidence type="ECO:0000256" key="1">
    <source>
        <dbReference type="PROSITE-ProRule" id="PRU00042"/>
    </source>
</evidence>
<dbReference type="SUPFAM" id="SSF57667">
    <property type="entry name" value="beta-beta-alpha zinc fingers"/>
    <property type="match status" value="1"/>
</dbReference>
<dbReference type="Gene3D" id="3.30.160.60">
    <property type="entry name" value="Classic Zinc Finger"/>
    <property type="match status" value="1"/>
</dbReference>
<gene>
    <name evidence="4" type="ORF">DC041_0009037</name>
</gene>
<dbReference type="EMBL" id="QMKO01002162">
    <property type="protein sequence ID" value="RTG84510.1"/>
    <property type="molecule type" value="Genomic_DNA"/>
</dbReference>
<accession>A0A430Q9X9</accession>